<sequence>MWRCVSPRRAGRGRAGAAFAVRDVRNSCLVKMFSGNSHIAPLKRVAGRPIVPGNRKQVNLGSAFTRISIPDSVLTNRMRSGVPAARALRLTYVCRRRRIGLVFFPLSSEEWSSARCVGSRVGCGAAAATTACPRQAARPRAAARRPPPAAIENKLISLRRGRAEKKDLEINDFLNFIVVYRFSINCRSSAAYVTGFSRKRLLYGAACGRAGPMTPPAAAGGYGGISVDSGADE</sequence>
<dbReference type="AlphaFoldDB" id="A0A4C1XTS5"/>
<gene>
    <name evidence="1" type="ORF">EVAR_43802_1</name>
</gene>
<proteinExistence type="predicted"/>
<keyword evidence="2" id="KW-1185">Reference proteome</keyword>
<reference evidence="1 2" key="1">
    <citation type="journal article" date="2019" name="Commun. Biol.">
        <title>The bagworm genome reveals a unique fibroin gene that provides high tensile strength.</title>
        <authorList>
            <person name="Kono N."/>
            <person name="Nakamura H."/>
            <person name="Ohtoshi R."/>
            <person name="Tomita M."/>
            <person name="Numata K."/>
            <person name="Arakawa K."/>
        </authorList>
    </citation>
    <scope>NUCLEOTIDE SEQUENCE [LARGE SCALE GENOMIC DNA]</scope>
</reference>
<dbReference type="Proteomes" id="UP000299102">
    <property type="component" value="Unassembled WGS sequence"/>
</dbReference>
<name>A0A4C1XTS5_EUMVA</name>
<evidence type="ECO:0000313" key="1">
    <source>
        <dbReference type="EMBL" id="GBP67291.1"/>
    </source>
</evidence>
<comment type="caution">
    <text evidence="1">The sequence shown here is derived from an EMBL/GenBank/DDBJ whole genome shotgun (WGS) entry which is preliminary data.</text>
</comment>
<accession>A0A4C1XTS5</accession>
<evidence type="ECO:0000313" key="2">
    <source>
        <dbReference type="Proteomes" id="UP000299102"/>
    </source>
</evidence>
<dbReference type="OrthoDB" id="10628716at2759"/>
<dbReference type="EMBL" id="BGZK01000979">
    <property type="protein sequence ID" value="GBP67291.1"/>
    <property type="molecule type" value="Genomic_DNA"/>
</dbReference>
<organism evidence="1 2">
    <name type="scientific">Eumeta variegata</name>
    <name type="common">Bagworm moth</name>
    <name type="synonym">Eumeta japonica</name>
    <dbReference type="NCBI Taxonomy" id="151549"/>
    <lineage>
        <taxon>Eukaryota</taxon>
        <taxon>Metazoa</taxon>
        <taxon>Ecdysozoa</taxon>
        <taxon>Arthropoda</taxon>
        <taxon>Hexapoda</taxon>
        <taxon>Insecta</taxon>
        <taxon>Pterygota</taxon>
        <taxon>Neoptera</taxon>
        <taxon>Endopterygota</taxon>
        <taxon>Lepidoptera</taxon>
        <taxon>Glossata</taxon>
        <taxon>Ditrysia</taxon>
        <taxon>Tineoidea</taxon>
        <taxon>Psychidae</taxon>
        <taxon>Oiketicinae</taxon>
        <taxon>Eumeta</taxon>
    </lineage>
</organism>
<protein>
    <submittedName>
        <fullName evidence="1">Uncharacterized protein</fullName>
    </submittedName>
</protein>